<gene>
    <name evidence="4" type="ORF">SAMN02745673_01404</name>
</gene>
<accession>A0A1T4NDT4</accession>
<dbReference type="Proteomes" id="UP000190637">
    <property type="component" value="Unassembled WGS sequence"/>
</dbReference>
<feature type="region of interest" description="Disordered" evidence="1">
    <location>
        <begin position="1"/>
        <end position="20"/>
    </location>
</feature>
<dbReference type="Pfam" id="PF07905">
    <property type="entry name" value="PucR"/>
    <property type="match status" value="1"/>
</dbReference>
<feature type="domain" description="Purine catabolism PurC-like" evidence="2">
    <location>
        <begin position="44"/>
        <end position="142"/>
    </location>
</feature>
<dbReference type="InterPro" id="IPR025736">
    <property type="entry name" value="PucR_C-HTH_dom"/>
</dbReference>
<dbReference type="STRING" id="1122192.SAMN02745673_01404"/>
<dbReference type="OrthoDB" id="3170447at2"/>
<feature type="domain" description="PucR C-terminal helix-turn-helix" evidence="3">
    <location>
        <begin position="449"/>
        <end position="506"/>
    </location>
</feature>
<protein>
    <submittedName>
        <fullName evidence="4">DNA-binding transcriptional regulator, PucR family</fullName>
    </submittedName>
</protein>
<evidence type="ECO:0000256" key="1">
    <source>
        <dbReference type="SAM" id="MobiDB-lite"/>
    </source>
</evidence>
<evidence type="ECO:0000259" key="3">
    <source>
        <dbReference type="Pfam" id="PF13556"/>
    </source>
</evidence>
<dbReference type="InterPro" id="IPR012914">
    <property type="entry name" value="PucR_dom"/>
</dbReference>
<keyword evidence="5" id="KW-1185">Reference proteome</keyword>
<evidence type="ECO:0000313" key="5">
    <source>
        <dbReference type="Proteomes" id="UP000190637"/>
    </source>
</evidence>
<dbReference type="Gene3D" id="1.10.10.2840">
    <property type="entry name" value="PucR C-terminal helix-turn-helix domain"/>
    <property type="match status" value="1"/>
</dbReference>
<dbReference type="PANTHER" id="PTHR33744:SF1">
    <property type="entry name" value="DNA-BINDING TRANSCRIPTIONAL ACTIVATOR ADER"/>
    <property type="match status" value="1"/>
</dbReference>
<name>A0A1T4NDT4_9ACTN</name>
<evidence type="ECO:0000313" key="4">
    <source>
        <dbReference type="EMBL" id="SJZ77439.1"/>
    </source>
</evidence>
<dbReference type="AlphaFoldDB" id="A0A1T4NDT4"/>
<proteinExistence type="predicted"/>
<dbReference type="GO" id="GO:0003677">
    <property type="term" value="F:DNA binding"/>
    <property type="evidence" value="ECO:0007669"/>
    <property type="project" value="UniProtKB-KW"/>
</dbReference>
<organism evidence="4 5">
    <name type="scientific">Marinactinospora thermotolerans DSM 45154</name>
    <dbReference type="NCBI Taxonomy" id="1122192"/>
    <lineage>
        <taxon>Bacteria</taxon>
        <taxon>Bacillati</taxon>
        <taxon>Actinomycetota</taxon>
        <taxon>Actinomycetes</taxon>
        <taxon>Streptosporangiales</taxon>
        <taxon>Nocardiopsidaceae</taxon>
        <taxon>Marinactinospora</taxon>
    </lineage>
</organism>
<sequence length="511" mass="54567">MVHPLSSLTLGGDGPHDDRTVPLRAVTERRALGLRTLVPPPAAEPPVRWALVSELTDPVPYLRGRELLLTAGVNLPEDSEATARYVTGLIGAGVSALGFGVTPVHDVVPPALVEQCRSQGLPLLEVPRETPFVAVSQAVGEALEELHVQELRRLGDAHRALAKAVTAAAPVERVLRTLAQALDCWAALTTERSMTHARSVPVLTDEVAELIAKLRTPGGPRSAKARMAGEEVFLHAVGEGAESSEVLLIGRAAPFGMTDRAVLGTAVALLGLLLRSPAEHGGTPEALLTRLLLGDGPVPDLDGLVAEVVGAPEGELRVAHARWRGRGARPSGPALADLFGTPLVDASTDVVRAIVPAGRTPADAEAVLDRLRRAGWLAALSGPARASGLASADRQASALLVRVRAMDQPLMWSQLDDPFEVAIDAARARDAARALLGPLAEDTETARGLRETLRVWLARHGNWDRAAADLGSHRNSVRYRIGRIERDLYVDLADPEHRMRLWFALNWLDVD</sequence>
<dbReference type="InterPro" id="IPR051448">
    <property type="entry name" value="CdaR-like_regulators"/>
</dbReference>
<dbReference type="PANTHER" id="PTHR33744">
    <property type="entry name" value="CARBOHYDRATE DIACID REGULATOR"/>
    <property type="match status" value="1"/>
</dbReference>
<dbReference type="EMBL" id="FUWS01000003">
    <property type="protein sequence ID" value="SJZ77439.1"/>
    <property type="molecule type" value="Genomic_DNA"/>
</dbReference>
<reference evidence="4 5" key="1">
    <citation type="submission" date="2017-02" db="EMBL/GenBank/DDBJ databases">
        <authorList>
            <person name="Peterson S.W."/>
        </authorList>
    </citation>
    <scope>NUCLEOTIDE SEQUENCE [LARGE SCALE GENOMIC DNA]</scope>
    <source>
        <strain evidence="4 5">DSM 45154</strain>
    </source>
</reference>
<evidence type="ECO:0000259" key="2">
    <source>
        <dbReference type="Pfam" id="PF07905"/>
    </source>
</evidence>
<keyword evidence="4" id="KW-0238">DNA-binding</keyword>
<dbReference type="InterPro" id="IPR042070">
    <property type="entry name" value="PucR_C-HTH_sf"/>
</dbReference>
<dbReference type="Pfam" id="PF13556">
    <property type="entry name" value="HTH_30"/>
    <property type="match status" value="1"/>
</dbReference>